<reference evidence="2 3" key="1">
    <citation type="journal article" date="2009" name="Proc. Natl. Acad. Sci. U.S.A.">
        <title>Giant Marseillevirus highlights the role of amoebae as a melting pot in emergence of chimeric microorganisms.</title>
        <authorList>
            <person name="Boyer M."/>
            <person name="Yutin N."/>
            <person name="Pagnier I."/>
            <person name="Barrassi L."/>
            <person name="Fournous G."/>
            <person name="Espinosa L."/>
            <person name="Robert C."/>
            <person name="Azza S."/>
            <person name="Sun S."/>
            <person name="Rossmann M.G."/>
            <person name="Suzan-Monti M."/>
            <person name="La Scola B."/>
            <person name="Koonin E.V."/>
            <person name="Raoult D."/>
        </authorList>
    </citation>
    <scope>NUCLEOTIDE SEQUENCE [LARGE SCALE GENOMIC DNA]</scope>
    <source>
        <strain evidence="2 3">T19</strain>
    </source>
</reference>
<organismHost>
    <name type="scientific">Acanthamoeba</name>
    <dbReference type="NCBI Taxonomy" id="5754"/>
</organismHost>
<dbReference type="Proteomes" id="UP000029780">
    <property type="component" value="Segment"/>
</dbReference>
<dbReference type="EMBL" id="GU071086">
    <property type="protein sequence ID" value="ADB04148.1"/>
    <property type="molecule type" value="Genomic_DNA"/>
</dbReference>
<keyword evidence="3" id="KW-1185">Reference proteome</keyword>
<accession>D2XB21</accession>
<sequence>MQGRILKMELESLPVEIWCHVFSFLGSGNDLLKLRTLCREVRDIVDENLKKRVKKVVDGFERRCGGKHPKKAKTGGCIRLMFLGDFRKKKPVLSRYPHPLPPIQEEPPLPECKDCQIPQKQRSPLVFHLPCLDEEMPFETFLRIMREFTERICVPGRYTKEADISAFKADVERFLVRRFGLRWTERNKKAILDGCDWSNKNKQLMNILRK</sequence>
<dbReference type="RefSeq" id="YP_003407110.1">
    <property type="nucleotide sequence ID" value="NC_013756.1"/>
</dbReference>
<dbReference type="SUPFAM" id="SSF81383">
    <property type="entry name" value="F-box domain"/>
    <property type="match status" value="1"/>
</dbReference>
<dbReference type="OrthoDB" id="21135at10239"/>
<dbReference type="InterPro" id="IPR036047">
    <property type="entry name" value="F-box-like_dom_sf"/>
</dbReference>
<dbReference type="Gene3D" id="1.20.1280.50">
    <property type="match status" value="1"/>
</dbReference>
<evidence type="ECO:0000259" key="1">
    <source>
        <dbReference type="PROSITE" id="PS50181"/>
    </source>
</evidence>
<organism evidence="2 3">
    <name type="scientific">Marseillevirus marseillevirus</name>
    <name type="common">GBM</name>
    <dbReference type="NCBI Taxonomy" id="694581"/>
    <lineage>
        <taxon>Viruses</taxon>
        <taxon>Varidnaviria</taxon>
        <taxon>Bamfordvirae</taxon>
        <taxon>Nucleocytoviricota</taxon>
        <taxon>Megaviricetes</taxon>
        <taxon>Pimascovirales</taxon>
        <taxon>Pimascovirales incertae sedis</taxon>
        <taxon>Marseilleviridae</taxon>
        <taxon>Marseillevirus</taxon>
        <taxon>Marseillevirus massiliense</taxon>
    </lineage>
</organism>
<gene>
    <name evidence="2" type="ORF">MAR_ORF385</name>
</gene>
<dbReference type="InterPro" id="IPR001810">
    <property type="entry name" value="F-box_dom"/>
</dbReference>
<protein>
    <submittedName>
        <fullName evidence="2">F-box containing protein</fullName>
    </submittedName>
</protein>
<evidence type="ECO:0000313" key="2">
    <source>
        <dbReference type="EMBL" id="ADB04148.1"/>
    </source>
</evidence>
<dbReference type="PROSITE" id="PS50181">
    <property type="entry name" value="FBOX"/>
    <property type="match status" value="1"/>
</dbReference>
<dbReference type="GeneID" id="8746622"/>
<feature type="domain" description="F-box" evidence="1">
    <location>
        <begin position="7"/>
        <end position="56"/>
    </location>
</feature>
<proteinExistence type="predicted"/>
<dbReference type="SMART" id="SM00256">
    <property type="entry name" value="FBOX"/>
    <property type="match status" value="1"/>
</dbReference>
<dbReference type="KEGG" id="vg:8746622"/>
<dbReference type="CDD" id="cd09917">
    <property type="entry name" value="F-box_SF"/>
    <property type="match status" value="1"/>
</dbReference>
<evidence type="ECO:0000313" key="3">
    <source>
        <dbReference type="Proteomes" id="UP000029780"/>
    </source>
</evidence>
<name>D2XB21_GBMV</name>
<dbReference type="Pfam" id="PF12937">
    <property type="entry name" value="F-box-like"/>
    <property type="match status" value="1"/>
</dbReference>